<feature type="non-terminal residue" evidence="4">
    <location>
        <position position="104"/>
    </location>
</feature>
<accession>A0A0V0YQ62</accession>
<dbReference type="InterPro" id="IPR037104">
    <property type="entry name" value="Annexin_sf"/>
</dbReference>
<dbReference type="FunFam" id="1.10.220.10:FF:000008">
    <property type="entry name" value="Annexin"/>
    <property type="match status" value="1"/>
</dbReference>
<dbReference type="GO" id="GO:0005544">
    <property type="term" value="F:calcium-dependent phospholipid binding"/>
    <property type="evidence" value="ECO:0007669"/>
    <property type="project" value="InterPro"/>
</dbReference>
<evidence type="ECO:0000313" key="4">
    <source>
        <dbReference type="EMBL" id="KRY02147.1"/>
    </source>
</evidence>
<name>A0A0V0YQ62_9BILA</name>
<evidence type="ECO:0000313" key="5">
    <source>
        <dbReference type="Proteomes" id="UP000054783"/>
    </source>
</evidence>
<dbReference type="GO" id="GO:0005886">
    <property type="term" value="C:plasma membrane"/>
    <property type="evidence" value="ECO:0007669"/>
    <property type="project" value="TreeGrafter"/>
</dbReference>
<dbReference type="PRINTS" id="PR00196">
    <property type="entry name" value="ANNEXIN"/>
</dbReference>
<dbReference type="GO" id="GO:0009414">
    <property type="term" value="P:response to water deprivation"/>
    <property type="evidence" value="ECO:0007669"/>
    <property type="project" value="TreeGrafter"/>
</dbReference>
<dbReference type="GO" id="GO:0009409">
    <property type="term" value="P:response to cold"/>
    <property type="evidence" value="ECO:0007669"/>
    <property type="project" value="TreeGrafter"/>
</dbReference>
<dbReference type="Proteomes" id="UP000054783">
    <property type="component" value="Unassembled WGS sequence"/>
</dbReference>
<dbReference type="SMART" id="SM00335">
    <property type="entry name" value="ANX"/>
    <property type="match status" value="1"/>
</dbReference>
<dbReference type="InterPro" id="IPR018502">
    <property type="entry name" value="Annexin_repeat"/>
</dbReference>
<evidence type="ECO:0000256" key="3">
    <source>
        <dbReference type="ARBA" id="ARBA00023216"/>
    </source>
</evidence>
<dbReference type="GO" id="GO:0001786">
    <property type="term" value="F:phosphatidylserine binding"/>
    <property type="evidence" value="ECO:0007669"/>
    <property type="project" value="TreeGrafter"/>
</dbReference>
<dbReference type="InterPro" id="IPR001464">
    <property type="entry name" value="Annexin"/>
</dbReference>
<dbReference type="PROSITE" id="PS51897">
    <property type="entry name" value="ANNEXIN_2"/>
    <property type="match status" value="1"/>
</dbReference>
<evidence type="ECO:0000256" key="2">
    <source>
        <dbReference type="ARBA" id="ARBA00022737"/>
    </source>
</evidence>
<comment type="similarity">
    <text evidence="1">Belongs to the annexin family.</text>
</comment>
<dbReference type="GO" id="GO:0005509">
    <property type="term" value="F:calcium ion binding"/>
    <property type="evidence" value="ECO:0007669"/>
    <property type="project" value="InterPro"/>
</dbReference>
<dbReference type="OrthoDB" id="37886at2759"/>
<keyword evidence="3" id="KW-0041">Annexin</keyword>
<dbReference type="PANTHER" id="PTHR10502:SF104">
    <property type="entry name" value="ANNEXIN D1"/>
    <property type="match status" value="1"/>
</dbReference>
<keyword evidence="5" id="KW-1185">Reference proteome</keyword>
<protein>
    <submittedName>
        <fullName evidence="4">Annexin D1</fullName>
    </submittedName>
</protein>
<dbReference type="EMBL" id="JYDQ01004171">
    <property type="protein sequence ID" value="KRY02147.1"/>
    <property type="molecule type" value="Genomic_DNA"/>
</dbReference>
<dbReference type="PANTHER" id="PTHR10502">
    <property type="entry name" value="ANNEXIN"/>
    <property type="match status" value="1"/>
</dbReference>
<proteinExistence type="inferred from homology"/>
<evidence type="ECO:0000256" key="1">
    <source>
        <dbReference type="ARBA" id="ARBA00007831"/>
    </source>
</evidence>
<dbReference type="GO" id="GO:0009408">
    <property type="term" value="P:response to heat"/>
    <property type="evidence" value="ECO:0007669"/>
    <property type="project" value="TreeGrafter"/>
</dbReference>
<gene>
    <name evidence="4" type="primary">ANN1</name>
    <name evidence="4" type="ORF">T12_6539</name>
</gene>
<dbReference type="AlphaFoldDB" id="A0A0V0YQ62"/>
<reference evidence="4 5" key="1">
    <citation type="submission" date="2015-01" db="EMBL/GenBank/DDBJ databases">
        <title>Evolution of Trichinella species and genotypes.</title>
        <authorList>
            <person name="Korhonen P.K."/>
            <person name="Edoardo P."/>
            <person name="Giuseppe L.R."/>
            <person name="Gasser R.B."/>
        </authorList>
    </citation>
    <scope>NUCLEOTIDE SEQUENCE [LARGE SCALE GENOMIC DNA]</scope>
    <source>
        <strain evidence="4">ISS2496</strain>
    </source>
</reference>
<sequence length="104" mass="11898">MSTLSIPEYVPPAAEDAEQLRKAFAGWGTNEKLIISILAHRSAAQRRQIRQAYADIFGEDLLKSLNKELTRDFEKVVLLWVLEPAERDALLVYDSARKWGPEDR</sequence>
<dbReference type="STRING" id="990121.A0A0V0YQ62"/>
<dbReference type="Pfam" id="PF00191">
    <property type="entry name" value="Annexin"/>
    <property type="match status" value="1"/>
</dbReference>
<dbReference type="SUPFAM" id="SSF47874">
    <property type="entry name" value="Annexin"/>
    <property type="match status" value="1"/>
</dbReference>
<organism evidence="4 5">
    <name type="scientific">Trichinella patagoniensis</name>
    <dbReference type="NCBI Taxonomy" id="990121"/>
    <lineage>
        <taxon>Eukaryota</taxon>
        <taxon>Metazoa</taxon>
        <taxon>Ecdysozoa</taxon>
        <taxon>Nematoda</taxon>
        <taxon>Enoplea</taxon>
        <taxon>Dorylaimia</taxon>
        <taxon>Trichinellida</taxon>
        <taxon>Trichinellidae</taxon>
        <taxon>Trichinella</taxon>
    </lineage>
</organism>
<dbReference type="GO" id="GO:0009651">
    <property type="term" value="P:response to salt stress"/>
    <property type="evidence" value="ECO:0007669"/>
    <property type="project" value="TreeGrafter"/>
</dbReference>
<comment type="caution">
    <text evidence="4">The sequence shown here is derived from an EMBL/GenBank/DDBJ whole genome shotgun (WGS) entry which is preliminary data.</text>
</comment>
<keyword evidence="2" id="KW-0677">Repeat</keyword>
<dbReference type="Gene3D" id="1.10.220.10">
    <property type="entry name" value="Annexin"/>
    <property type="match status" value="1"/>
</dbReference>
<dbReference type="GO" id="GO:0005737">
    <property type="term" value="C:cytoplasm"/>
    <property type="evidence" value="ECO:0007669"/>
    <property type="project" value="TreeGrafter"/>
</dbReference>